<dbReference type="EMBL" id="JAQQWE010000003">
    <property type="protein sequence ID" value="KAK7959548.1"/>
    <property type="molecule type" value="Genomic_DNA"/>
</dbReference>
<gene>
    <name evidence="1" type="ORF">PG986_004402</name>
</gene>
<evidence type="ECO:0000313" key="1">
    <source>
        <dbReference type="EMBL" id="KAK7959548.1"/>
    </source>
</evidence>
<keyword evidence="2" id="KW-1185">Reference proteome</keyword>
<proteinExistence type="predicted"/>
<reference evidence="1 2" key="1">
    <citation type="submission" date="2023-01" db="EMBL/GenBank/DDBJ databases">
        <title>Analysis of 21 Apiospora genomes using comparative genomics revels a genus with tremendous synthesis potential of carbohydrate active enzymes and secondary metabolites.</title>
        <authorList>
            <person name="Sorensen T."/>
        </authorList>
    </citation>
    <scope>NUCLEOTIDE SEQUENCE [LARGE SCALE GENOMIC DNA]</scope>
    <source>
        <strain evidence="1 2">CBS 24483</strain>
    </source>
</reference>
<evidence type="ECO:0000313" key="2">
    <source>
        <dbReference type="Proteomes" id="UP001391051"/>
    </source>
</evidence>
<protein>
    <submittedName>
        <fullName evidence="1">Uncharacterized protein</fullName>
    </submittedName>
</protein>
<comment type="caution">
    <text evidence="1">The sequence shown here is derived from an EMBL/GenBank/DDBJ whole genome shotgun (WGS) entry which is preliminary data.</text>
</comment>
<name>A0ABR1QMH5_9PEZI</name>
<dbReference type="Proteomes" id="UP001391051">
    <property type="component" value="Unassembled WGS sequence"/>
</dbReference>
<sequence>MRRAMPWASVYIVNVVHIIPLSHDVVFTAAHPSDGLELAEQHVSSPAPGPIRRVPAPVPTSSAEVIRSPIAYFAARGAIITAQKSLKLRKETKRSRCKGQRHGFTPILHHLVLVINVRPKPAHMVYMRLNEPHGPFDVGDIGTKPFEILGPGNVEPNRLDQLNIACYQKHIGIGDAIFTVAPYVIFAAAIRLQRARGTPELARVFAGQAKIELNHPAYHCKIERTARCDPPLHLELVVDVGIRSLVFVGQCTDDITLGDGVLGGGGALNDARQHGAPVKASERIGETASAREIERKFVAMNVRIRSRSVLCQVDQGSVGGEMGLSALERKREGAIGGDHPCRVAGVGQLGQNPATAVALERNVRCIARQDIVAISTIEKKDQTGREAEDEIRLS</sequence>
<organism evidence="1 2">
    <name type="scientific">Apiospora aurea</name>
    <dbReference type="NCBI Taxonomy" id="335848"/>
    <lineage>
        <taxon>Eukaryota</taxon>
        <taxon>Fungi</taxon>
        <taxon>Dikarya</taxon>
        <taxon>Ascomycota</taxon>
        <taxon>Pezizomycotina</taxon>
        <taxon>Sordariomycetes</taxon>
        <taxon>Xylariomycetidae</taxon>
        <taxon>Amphisphaeriales</taxon>
        <taxon>Apiosporaceae</taxon>
        <taxon>Apiospora</taxon>
    </lineage>
</organism>
<dbReference type="RefSeq" id="XP_066703251.1">
    <property type="nucleotide sequence ID" value="XM_066840624.1"/>
</dbReference>
<dbReference type="GeneID" id="92073686"/>
<accession>A0ABR1QMH5</accession>